<reference evidence="2 3" key="2">
    <citation type="journal article" date="2016" name="J. Biotechnol.">
        <title>Complete genome sequence of Arthrobacter alpinus ERGS4:06, a yellow pigmented bacterium tolerant to cold and radiations isolated from Sikkim Himalaya.</title>
        <authorList>
            <person name="Kumar R."/>
            <person name="Singh D."/>
            <person name="Swarnkar M.K."/>
            <person name="Singh A.K."/>
            <person name="Kumar S."/>
        </authorList>
    </citation>
    <scope>NUCLEOTIDE SEQUENCE [LARGE SCALE GENOMIC DNA]</scope>
    <source>
        <strain evidence="2 3">ERGS4:06</strain>
    </source>
</reference>
<gene>
    <name evidence="2" type="ORF">AS189_07770</name>
</gene>
<keyword evidence="1" id="KW-1133">Transmembrane helix</keyword>
<protein>
    <recommendedName>
        <fullName evidence="4">F0F1-ATPase subunit Ca2+/Mg2+ transporter</fullName>
    </recommendedName>
</protein>
<feature type="transmembrane region" description="Helical" evidence="1">
    <location>
        <begin position="50"/>
        <end position="69"/>
    </location>
</feature>
<dbReference type="AlphaFoldDB" id="A0A0S2LZ13"/>
<sequence length="84" mass="9380">MSKKTPDADQPDHVVIPPKANAGKLDYTYIIGGILLWGLIGWGLDFLLKTSWIVFAVLPIGAACGYFLARHYQRHGRPDDDQKQ</sequence>
<dbReference type="RefSeq" id="WP_062287152.1">
    <property type="nucleotide sequence ID" value="NZ_CP013200.1"/>
</dbReference>
<keyword evidence="1" id="KW-0812">Transmembrane</keyword>
<dbReference type="EMBL" id="CP013200">
    <property type="protein sequence ID" value="ALO66407.1"/>
    <property type="molecule type" value="Genomic_DNA"/>
</dbReference>
<keyword evidence="1" id="KW-0472">Membrane</keyword>
<reference evidence="3" key="1">
    <citation type="submission" date="2015-11" db="EMBL/GenBank/DDBJ databases">
        <authorList>
            <person name="Kumar R."/>
            <person name="Singh D."/>
            <person name="Swarnkar M.K."/>
            <person name="Singh A.K."/>
            <person name="Kumar S."/>
        </authorList>
    </citation>
    <scope>NUCLEOTIDE SEQUENCE [LARGE SCALE GENOMIC DNA]</scope>
    <source>
        <strain evidence="3">ERGS4:06</strain>
    </source>
</reference>
<evidence type="ECO:0000256" key="1">
    <source>
        <dbReference type="SAM" id="Phobius"/>
    </source>
</evidence>
<accession>A0A0S2LZ13</accession>
<dbReference type="Proteomes" id="UP000059574">
    <property type="component" value="Chromosome"/>
</dbReference>
<evidence type="ECO:0008006" key="4">
    <source>
        <dbReference type="Google" id="ProtNLM"/>
    </source>
</evidence>
<organism evidence="2 3">
    <name type="scientific">Arthrobacter alpinus</name>
    <dbReference type="NCBI Taxonomy" id="656366"/>
    <lineage>
        <taxon>Bacteria</taxon>
        <taxon>Bacillati</taxon>
        <taxon>Actinomycetota</taxon>
        <taxon>Actinomycetes</taxon>
        <taxon>Micrococcales</taxon>
        <taxon>Micrococcaceae</taxon>
        <taxon>Arthrobacter</taxon>
    </lineage>
</organism>
<name>A0A0S2LZ13_9MICC</name>
<evidence type="ECO:0000313" key="2">
    <source>
        <dbReference type="EMBL" id="ALO66407.1"/>
    </source>
</evidence>
<evidence type="ECO:0000313" key="3">
    <source>
        <dbReference type="Proteomes" id="UP000059574"/>
    </source>
</evidence>
<proteinExistence type="predicted"/>
<feature type="transmembrane region" description="Helical" evidence="1">
    <location>
        <begin position="27"/>
        <end position="44"/>
    </location>
</feature>
<dbReference type="OrthoDB" id="4950627at2"/>